<dbReference type="PROSITE" id="PS50985">
    <property type="entry name" value="GRAS"/>
    <property type="match status" value="1"/>
</dbReference>
<keyword evidence="1" id="KW-0805">Transcription regulation</keyword>
<evidence type="ECO:0000256" key="4">
    <source>
        <dbReference type="SAM" id="MobiDB-lite"/>
    </source>
</evidence>
<evidence type="ECO:0000313" key="6">
    <source>
        <dbReference type="Proteomes" id="UP001418222"/>
    </source>
</evidence>
<dbReference type="EMBL" id="JBBWWQ010000016">
    <property type="protein sequence ID" value="KAK8926528.1"/>
    <property type="molecule type" value="Genomic_DNA"/>
</dbReference>
<feature type="region of interest" description="Disordered" evidence="4">
    <location>
        <begin position="311"/>
        <end position="330"/>
    </location>
</feature>
<dbReference type="AlphaFoldDB" id="A0AAP0B4E6"/>
<dbReference type="Proteomes" id="UP001418222">
    <property type="component" value="Unassembled WGS sequence"/>
</dbReference>
<evidence type="ECO:0000256" key="1">
    <source>
        <dbReference type="ARBA" id="ARBA00023015"/>
    </source>
</evidence>
<comment type="similarity">
    <text evidence="3">Belongs to the GRAS family.</text>
</comment>
<evidence type="ECO:0000313" key="5">
    <source>
        <dbReference type="EMBL" id="KAK8926528.1"/>
    </source>
</evidence>
<feature type="compositionally biased region" description="Basic and acidic residues" evidence="4">
    <location>
        <begin position="241"/>
        <end position="260"/>
    </location>
</feature>
<comment type="caution">
    <text evidence="3">Lacks conserved residue(s) required for the propagation of feature annotation.</text>
</comment>
<accession>A0AAP0B4E6</accession>
<dbReference type="InterPro" id="IPR005202">
    <property type="entry name" value="TF_GRAS"/>
</dbReference>
<reference evidence="5 6" key="1">
    <citation type="journal article" date="2022" name="Nat. Plants">
        <title>Genomes of leafy and leafless Platanthera orchids illuminate the evolution of mycoheterotrophy.</title>
        <authorList>
            <person name="Li M.H."/>
            <person name="Liu K.W."/>
            <person name="Li Z."/>
            <person name="Lu H.C."/>
            <person name="Ye Q.L."/>
            <person name="Zhang D."/>
            <person name="Wang J.Y."/>
            <person name="Li Y.F."/>
            <person name="Zhong Z.M."/>
            <person name="Liu X."/>
            <person name="Yu X."/>
            <person name="Liu D.K."/>
            <person name="Tu X.D."/>
            <person name="Liu B."/>
            <person name="Hao Y."/>
            <person name="Liao X.Y."/>
            <person name="Jiang Y.T."/>
            <person name="Sun W.H."/>
            <person name="Chen J."/>
            <person name="Chen Y.Q."/>
            <person name="Ai Y."/>
            <person name="Zhai J.W."/>
            <person name="Wu S.S."/>
            <person name="Zhou Z."/>
            <person name="Hsiao Y.Y."/>
            <person name="Wu W.L."/>
            <person name="Chen Y.Y."/>
            <person name="Lin Y.F."/>
            <person name="Hsu J.L."/>
            <person name="Li C.Y."/>
            <person name="Wang Z.W."/>
            <person name="Zhao X."/>
            <person name="Zhong W.Y."/>
            <person name="Ma X.K."/>
            <person name="Ma L."/>
            <person name="Huang J."/>
            <person name="Chen G.Z."/>
            <person name="Huang M.Z."/>
            <person name="Huang L."/>
            <person name="Peng D.H."/>
            <person name="Luo Y.B."/>
            <person name="Zou S.Q."/>
            <person name="Chen S.P."/>
            <person name="Lan S."/>
            <person name="Tsai W.C."/>
            <person name="Van de Peer Y."/>
            <person name="Liu Z.J."/>
        </authorList>
    </citation>
    <scope>NUCLEOTIDE SEQUENCE [LARGE SCALE GENOMIC DNA]</scope>
    <source>
        <strain evidence="5">Lor287</strain>
    </source>
</reference>
<dbReference type="PANTHER" id="PTHR31636">
    <property type="entry name" value="OSJNBA0084A10.13 PROTEIN-RELATED"/>
    <property type="match status" value="1"/>
</dbReference>
<evidence type="ECO:0000256" key="2">
    <source>
        <dbReference type="ARBA" id="ARBA00023163"/>
    </source>
</evidence>
<organism evidence="5 6">
    <name type="scientific">Platanthera zijinensis</name>
    <dbReference type="NCBI Taxonomy" id="2320716"/>
    <lineage>
        <taxon>Eukaryota</taxon>
        <taxon>Viridiplantae</taxon>
        <taxon>Streptophyta</taxon>
        <taxon>Embryophyta</taxon>
        <taxon>Tracheophyta</taxon>
        <taxon>Spermatophyta</taxon>
        <taxon>Magnoliopsida</taxon>
        <taxon>Liliopsida</taxon>
        <taxon>Asparagales</taxon>
        <taxon>Orchidaceae</taxon>
        <taxon>Orchidoideae</taxon>
        <taxon>Orchideae</taxon>
        <taxon>Orchidinae</taxon>
        <taxon>Platanthera</taxon>
    </lineage>
</organism>
<evidence type="ECO:0000256" key="3">
    <source>
        <dbReference type="PROSITE-ProRule" id="PRU01191"/>
    </source>
</evidence>
<feature type="region of interest" description="VHIID" evidence="3">
    <location>
        <begin position="416"/>
        <end position="481"/>
    </location>
</feature>
<feature type="short sequence motif" description="VHIID" evidence="3">
    <location>
        <begin position="447"/>
        <end position="451"/>
    </location>
</feature>
<sequence>MLKNPMMNGTIDNFKFKDFHAMDDFLSQAESFANPNLVEPQFFYEEQNSLAELQSSTSLSNDTDSHENSEISPDLVLDFIDRMLMEEEMDDKLDMLQSHPALEATEKPFYELIGEKYPPSISPPLYSSSSSDGSEIHRSSNFHGSDHNAGVAYDDELLQSQIYSSQPSIISEFDVASFLENSNGHRDDFSDLFFKYLPASQFEKGVEEAKKFLPSEVNFAVDGGAFESNQDHASIKVNGKNSRDLRQKSRHDITFDSEEQRSIKQSAVSYEEPPVSFEMFDTALLCNDKFPKVLNAIREAMLKEAAGKTSSAAIKEPRGPGYGRKARAKKKQPKEVVDLQTLLIQCAQTVSAGNGERAHELLRQIRQHSSPYGDSSQRVAHYFADGLDARLAGTGSEIYHALVSKRRTAGDVLKAYQLYLAASPFKNASYYFSNKTILDAIENATRVHILDYGIYFGFQWPAFMKMLSARPGGPPKLRITGIDVPQPGFRPSERIEETGRRLSQYAERFGIPFEYQAVAAKLDQVKIDDLRLDEDEVLVINSIFRLHSLGDEAMGVDCARDKFLSDIRNLNPAIFVNVTANGNYGVPFFVTRFREALYHFSAMFDMLEMTVPREHEQRMLVERELYGKYAINVISCEGEERVERPESYRQTQLRCLRAGFEQLPVNSEFLRKMKCGVEAFYHKDFSIDEEGGWLLQGWRGRIFVALSAWKPS</sequence>
<feature type="region of interest" description="SAW" evidence="3">
    <location>
        <begin position="635"/>
        <end position="710"/>
    </location>
</feature>
<keyword evidence="6" id="KW-1185">Reference proteome</keyword>
<dbReference type="Pfam" id="PF03514">
    <property type="entry name" value="GRAS"/>
    <property type="match status" value="1"/>
</dbReference>
<proteinExistence type="inferred from homology"/>
<protein>
    <submittedName>
        <fullName evidence="5">Scarecrow-like protein 14</fullName>
    </submittedName>
</protein>
<gene>
    <name evidence="5" type="primary">SCL14</name>
    <name evidence="5" type="ORF">KSP39_PZI018411</name>
</gene>
<keyword evidence="2" id="KW-0804">Transcription</keyword>
<feature type="region of interest" description="Leucine repeat I (LRI)" evidence="3">
    <location>
        <begin position="337"/>
        <end position="397"/>
    </location>
</feature>
<comment type="caution">
    <text evidence="5">The sequence shown here is derived from an EMBL/GenBank/DDBJ whole genome shotgun (WGS) entry which is preliminary data.</text>
</comment>
<name>A0AAP0B4E6_9ASPA</name>
<feature type="region of interest" description="Leucine repeat II (LRII)" evidence="3">
    <location>
        <begin position="497"/>
        <end position="529"/>
    </location>
</feature>
<feature type="region of interest" description="Disordered" evidence="4">
    <location>
        <begin position="232"/>
        <end position="260"/>
    </location>
</feature>